<comment type="caution">
    <text evidence="1">The sequence shown here is derived from an EMBL/GenBank/DDBJ whole genome shotgun (WGS) entry which is preliminary data.</text>
</comment>
<evidence type="ECO:0000313" key="1">
    <source>
        <dbReference type="EMBL" id="MBB3164162.1"/>
    </source>
</evidence>
<evidence type="ECO:0000313" key="2">
    <source>
        <dbReference type="Proteomes" id="UP000542811"/>
    </source>
</evidence>
<dbReference type="EMBL" id="JACHXX010000006">
    <property type="protein sequence ID" value="MBB3164162.1"/>
    <property type="molecule type" value="Genomic_DNA"/>
</dbReference>
<sequence>MLSGAEYLHCRGIMRAIRRDIGHGVKLSPGKRVIKRRESKWDTMPEREGPKPDLVRIDSSNDFYVGDFGKIHGMGVCPSSGSENDQAHFCPHGRLSNC</sequence>
<organism evidence="1 2">
    <name type="scientific">Rhizobium laguerreae</name>
    <dbReference type="NCBI Taxonomy" id="1076926"/>
    <lineage>
        <taxon>Bacteria</taxon>
        <taxon>Pseudomonadati</taxon>
        <taxon>Pseudomonadota</taxon>
        <taxon>Alphaproteobacteria</taxon>
        <taxon>Hyphomicrobiales</taxon>
        <taxon>Rhizobiaceae</taxon>
        <taxon>Rhizobium/Agrobacterium group</taxon>
        <taxon>Rhizobium</taxon>
    </lineage>
</organism>
<name>A0ABR6GFK1_9HYPH</name>
<dbReference type="Proteomes" id="UP000542811">
    <property type="component" value="Unassembled WGS sequence"/>
</dbReference>
<accession>A0ABR6GFK1</accession>
<proteinExistence type="predicted"/>
<gene>
    <name evidence="1" type="ORF">FHS25_004657</name>
</gene>
<keyword evidence="2" id="KW-1185">Reference proteome</keyword>
<reference evidence="1 2" key="1">
    <citation type="submission" date="2020-08" db="EMBL/GenBank/DDBJ databases">
        <title>Genomic Encyclopedia of Type Strains, Phase III (KMG-III): the genomes of soil and plant-associated and newly described type strains.</title>
        <authorList>
            <person name="Whitman W."/>
        </authorList>
    </citation>
    <scope>NUCLEOTIDE SEQUENCE [LARGE SCALE GENOMIC DNA]</scope>
    <source>
        <strain evidence="1 2">CECT 8280</strain>
    </source>
</reference>
<protein>
    <submittedName>
        <fullName evidence="1">Uncharacterized protein</fullName>
    </submittedName>
</protein>